<reference evidence="2 3" key="1">
    <citation type="journal article" date="2012" name="PLoS Pathog.">
        <title>Diverse lifestyles and strategies of plant pathogenesis encoded in the genomes of eighteen Dothideomycetes fungi.</title>
        <authorList>
            <person name="Ohm R.A."/>
            <person name="Feau N."/>
            <person name="Henrissat B."/>
            <person name="Schoch C.L."/>
            <person name="Horwitz B.A."/>
            <person name="Barry K.W."/>
            <person name="Condon B.J."/>
            <person name="Copeland A.C."/>
            <person name="Dhillon B."/>
            <person name="Glaser F."/>
            <person name="Hesse C.N."/>
            <person name="Kosti I."/>
            <person name="LaButti K."/>
            <person name="Lindquist E.A."/>
            <person name="Lucas S."/>
            <person name="Salamov A.A."/>
            <person name="Bradshaw R.E."/>
            <person name="Ciuffetti L."/>
            <person name="Hamelin R.C."/>
            <person name="Kema G.H.J."/>
            <person name="Lawrence C."/>
            <person name="Scott J.A."/>
            <person name="Spatafora J.W."/>
            <person name="Turgeon B.G."/>
            <person name="de Wit P.J.G.M."/>
            <person name="Zhong S."/>
            <person name="Goodwin S.B."/>
            <person name="Grigoriev I.V."/>
        </authorList>
    </citation>
    <scope>NUCLEOTIDE SEQUENCE [LARGE SCALE GENOMIC DNA]</scope>
    <source>
        <strain evidence="2 3">SO2202</strain>
    </source>
</reference>
<gene>
    <name evidence="2" type="ORF">SEPMUDRAFT_121776</name>
</gene>
<dbReference type="Proteomes" id="UP000016931">
    <property type="component" value="Unassembled WGS sequence"/>
</dbReference>
<evidence type="ECO:0000256" key="1">
    <source>
        <dbReference type="SAM" id="MobiDB-lite"/>
    </source>
</evidence>
<dbReference type="EMBL" id="KB456309">
    <property type="protein sequence ID" value="EMF07879.1"/>
    <property type="molecule type" value="Genomic_DNA"/>
</dbReference>
<name>M3AQY2_SPHMS</name>
<dbReference type="HOGENOM" id="CLU_1082455_0_0_1"/>
<feature type="region of interest" description="Disordered" evidence="1">
    <location>
        <begin position="34"/>
        <end position="62"/>
    </location>
</feature>
<organism evidence="2 3">
    <name type="scientific">Sphaerulina musiva (strain SO2202)</name>
    <name type="common">Poplar stem canker fungus</name>
    <name type="synonym">Septoria musiva</name>
    <dbReference type="NCBI Taxonomy" id="692275"/>
    <lineage>
        <taxon>Eukaryota</taxon>
        <taxon>Fungi</taxon>
        <taxon>Dikarya</taxon>
        <taxon>Ascomycota</taxon>
        <taxon>Pezizomycotina</taxon>
        <taxon>Dothideomycetes</taxon>
        <taxon>Dothideomycetidae</taxon>
        <taxon>Mycosphaerellales</taxon>
        <taxon>Mycosphaerellaceae</taxon>
        <taxon>Sphaerulina</taxon>
    </lineage>
</organism>
<dbReference type="RefSeq" id="XP_016756000.1">
    <property type="nucleotide sequence ID" value="XM_016901726.1"/>
</dbReference>
<evidence type="ECO:0000313" key="2">
    <source>
        <dbReference type="EMBL" id="EMF07879.1"/>
    </source>
</evidence>
<feature type="region of interest" description="Disordered" evidence="1">
    <location>
        <begin position="235"/>
        <end position="257"/>
    </location>
</feature>
<feature type="compositionally biased region" description="Basic residues" evidence="1">
    <location>
        <begin position="52"/>
        <end position="62"/>
    </location>
</feature>
<protein>
    <submittedName>
        <fullName evidence="2">Uncharacterized protein</fullName>
    </submittedName>
</protein>
<dbReference type="AlphaFoldDB" id="M3AQY2"/>
<evidence type="ECO:0000313" key="3">
    <source>
        <dbReference type="Proteomes" id="UP000016931"/>
    </source>
</evidence>
<sequence>MPKRKNVTPEALENKRTRLGAAAKLLKEYSLKPNTLRERERTAAMDEEKRAQDRHRKARNKSFARFKKAQIKQSSEFSELSRDRQAALVEEWRSMHTAEYNRKAAKKQAETDPALLPDEQAKIDKANWFLKLGDSESKSKITFQKEDQVEGLSNECLPQETILNPLSSKEIDKETANSVGTFAFQAASSTFATAYNQWYRSIRKFWNKLVALESLVLPDEAAMKQISQIVDSETKKFPSISELERGEAPREDGIQAL</sequence>
<feature type="compositionally biased region" description="Basic and acidic residues" evidence="1">
    <location>
        <begin position="34"/>
        <end position="51"/>
    </location>
</feature>
<proteinExistence type="predicted"/>
<keyword evidence="3" id="KW-1185">Reference proteome</keyword>
<accession>M3AQY2</accession>
<dbReference type="GeneID" id="27898863"/>